<dbReference type="InterPro" id="IPR051061">
    <property type="entry name" value="Zinc_finger_trans_reg"/>
</dbReference>
<dbReference type="SMART" id="SM00355">
    <property type="entry name" value="ZnF_C2H2"/>
    <property type="match status" value="3"/>
</dbReference>
<dbReference type="PANTHER" id="PTHR46179:SF13">
    <property type="entry name" value="C2H2-TYPE DOMAIN-CONTAINING PROTEIN"/>
    <property type="match status" value="1"/>
</dbReference>
<evidence type="ECO:0000256" key="2">
    <source>
        <dbReference type="ARBA" id="ARBA00022723"/>
    </source>
</evidence>
<feature type="domain" description="C2H2-type" evidence="9">
    <location>
        <begin position="35"/>
        <end position="65"/>
    </location>
</feature>
<accession>A0ABN8QRH8</accession>
<evidence type="ECO:0000256" key="3">
    <source>
        <dbReference type="ARBA" id="ARBA00022771"/>
    </source>
</evidence>
<dbReference type="EMBL" id="CALNXI010001429">
    <property type="protein sequence ID" value="CAH3168742.1"/>
    <property type="molecule type" value="Genomic_DNA"/>
</dbReference>
<protein>
    <recommendedName>
        <fullName evidence="9">C2H2-type domain-containing protein</fullName>
    </recommendedName>
</protein>
<dbReference type="PROSITE" id="PS00028">
    <property type="entry name" value="ZINC_FINGER_C2H2_1"/>
    <property type="match status" value="2"/>
</dbReference>
<evidence type="ECO:0000256" key="6">
    <source>
        <dbReference type="ARBA" id="ARBA00023163"/>
    </source>
</evidence>
<evidence type="ECO:0000259" key="9">
    <source>
        <dbReference type="PROSITE" id="PS50157"/>
    </source>
</evidence>
<keyword evidence="6" id="KW-0804">Transcription</keyword>
<keyword evidence="7" id="KW-0539">Nucleus</keyword>
<evidence type="ECO:0000256" key="4">
    <source>
        <dbReference type="ARBA" id="ARBA00022833"/>
    </source>
</evidence>
<dbReference type="Proteomes" id="UP001159427">
    <property type="component" value="Unassembled WGS sequence"/>
</dbReference>
<keyword evidence="2" id="KW-0479">Metal-binding</keyword>
<organism evidence="10 11">
    <name type="scientific">Porites evermanni</name>
    <dbReference type="NCBI Taxonomy" id="104178"/>
    <lineage>
        <taxon>Eukaryota</taxon>
        <taxon>Metazoa</taxon>
        <taxon>Cnidaria</taxon>
        <taxon>Anthozoa</taxon>
        <taxon>Hexacorallia</taxon>
        <taxon>Scleractinia</taxon>
        <taxon>Fungiina</taxon>
        <taxon>Poritidae</taxon>
        <taxon>Porites</taxon>
    </lineage>
</organism>
<keyword evidence="3 8" id="KW-0863">Zinc-finger</keyword>
<feature type="domain" description="C2H2-type" evidence="9">
    <location>
        <begin position="4"/>
        <end position="33"/>
    </location>
</feature>
<evidence type="ECO:0000313" key="10">
    <source>
        <dbReference type="EMBL" id="CAH3168742.1"/>
    </source>
</evidence>
<dbReference type="SUPFAM" id="SSF57667">
    <property type="entry name" value="beta-beta-alpha zinc fingers"/>
    <property type="match status" value="3"/>
</dbReference>
<keyword evidence="11" id="KW-1185">Reference proteome</keyword>
<evidence type="ECO:0000313" key="11">
    <source>
        <dbReference type="Proteomes" id="UP001159427"/>
    </source>
</evidence>
<dbReference type="Pfam" id="PF00096">
    <property type="entry name" value="zf-C2H2"/>
    <property type="match status" value="3"/>
</dbReference>
<name>A0ABN8QRH8_9CNID</name>
<evidence type="ECO:0000256" key="7">
    <source>
        <dbReference type="ARBA" id="ARBA00023242"/>
    </source>
</evidence>
<dbReference type="InterPro" id="IPR013087">
    <property type="entry name" value="Znf_C2H2_type"/>
</dbReference>
<gene>
    <name evidence="10" type="ORF">PEVE_00006604</name>
</gene>
<proteinExistence type="predicted"/>
<feature type="domain" description="C2H2-type" evidence="9">
    <location>
        <begin position="64"/>
        <end position="93"/>
    </location>
</feature>
<comment type="subcellular location">
    <subcellularLocation>
        <location evidence="1">Nucleus</location>
    </subcellularLocation>
</comment>
<feature type="non-terminal residue" evidence="10">
    <location>
        <position position="1"/>
    </location>
</feature>
<dbReference type="InterPro" id="IPR036236">
    <property type="entry name" value="Znf_C2H2_sf"/>
</dbReference>
<reference evidence="10 11" key="1">
    <citation type="submission" date="2022-05" db="EMBL/GenBank/DDBJ databases">
        <authorList>
            <consortium name="Genoscope - CEA"/>
            <person name="William W."/>
        </authorList>
    </citation>
    <scope>NUCLEOTIDE SEQUENCE [LARGE SCALE GENOMIC DNA]</scope>
</reference>
<keyword evidence="5" id="KW-0805">Transcription regulation</keyword>
<comment type="caution">
    <text evidence="10">The sequence shown here is derived from an EMBL/GenBank/DDBJ whole genome shotgun (WGS) entry which is preliminary data.</text>
</comment>
<evidence type="ECO:0000256" key="5">
    <source>
        <dbReference type="ARBA" id="ARBA00023015"/>
    </source>
</evidence>
<dbReference type="Gene3D" id="3.30.160.60">
    <property type="entry name" value="Classic Zinc Finger"/>
    <property type="match status" value="3"/>
</dbReference>
<evidence type="ECO:0000256" key="1">
    <source>
        <dbReference type="ARBA" id="ARBA00004123"/>
    </source>
</evidence>
<dbReference type="PANTHER" id="PTHR46179">
    <property type="entry name" value="ZINC FINGER PROTEIN"/>
    <property type="match status" value="1"/>
</dbReference>
<keyword evidence="4" id="KW-0862">Zinc</keyword>
<evidence type="ECO:0000256" key="8">
    <source>
        <dbReference type="PROSITE-ProRule" id="PRU00042"/>
    </source>
</evidence>
<sequence>QRPYKCKFEGCDKCFSRPYHLKRHAAIHSGKQGSFKCSHPGCTKTFSEKQNWKRHEQRSHNQPFKCGYEGCNQSFKKSRQLKKHTCLHTNESLFT</sequence>
<dbReference type="PROSITE" id="PS50157">
    <property type="entry name" value="ZINC_FINGER_C2H2_2"/>
    <property type="match status" value="3"/>
</dbReference>